<organism evidence="6 7">
    <name type="scientific">Amphritea balenae</name>
    <dbReference type="NCBI Taxonomy" id="452629"/>
    <lineage>
        <taxon>Bacteria</taxon>
        <taxon>Pseudomonadati</taxon>
        <taxon>Pseudomonadota</taxon>
        <taxon>Gammaproteobacteria</taxon>
        <taxon>Oceanospirillales</taxon>
        <taxon>Oceanospirillaceae</taxon>
        <taxon>Amphritea</taxon>
    </lineage>
</organism>
<dbReference type="OrthoDB" id="9794638at2"/>
<dbReference type="PANTHER" id="PTHR33798:SF5">
    <property type="entry name" value="FLAVIN REDUCTASE LIKE DOMAIN-CONTAINING PROTEIN"/>
    <property type="match status" value="1"/>
</dbReference>
<evidence type="ECO:0000256" key="1">
    <source>
        <dbReference type="ARBA" id="ARBA00001917"/>
    </source>
</evidence>
<reference evidence="6 7" key="1">
    <citation type="submission" date="2018-11" db="EMBL/GenBank/DDBJ databases">
        <title>The draft genome sequence of Amphritea balenae JAMM 1525T.</title>
        <authorList>
            <person name="Fang Z."/>
            <person name="Zhang Y."/>
            <person name="Han X."/>
        </authorList>
    </citation>
    <scope>NUCLEOTIDE SEQUENCE [LARGE SCALE GENOMIC DNA]</scope>
    <source>
        <strain evidence="6 7">JAMM 1525</strain>
    </source>
</reference>
<comment type="cofactor">
    <cofactor evidence="1">
        <name>FMN</name>
        <dbReference type="ChEBI" id="CHEBI:58210"/>
    </cofactor>
</comment>
<dbReference type="Proteomes" id="UP000267535">
    <property type="component" value="Unassembled WGS sequence"/>
</dbReference>
<dbReference type="Pfam" id="PF01613">
    <property type="entry name" value="Flavin_Reduct"/>
    <property type="match status" value="1"/>
</dbReference>
<feature type="domain" description="Flavin reductase like" evidence="5">
    <location>
        <begin position="22"/>
        <end position="174"/>
    </location>
</feature>
<evidence type="ECO:0000256" key="4">
    <source>
        <dbReference type="ARBA" id="ARBA00038054"/>
    </source>
</evidence>
<dbReference type="AlphaFoldDB" id="A0A3P1SJ14"/>
<dbReference type="SMART" id="SM00903">
    <property type="entry name" value="Flavin_Reduct"/>
    <property type="match status" value="1"/>
</dbReference>
<dbReference type="PANTHER" id="PTHR33798">
    <property type="entry name" value="FLAVOPROTEIN OXYGENASE"/>
    <property type="match status" value="1"/>
</dbReference>
<dbReference type="GO" id="GO:0016646">
    <property type="term" value="F:oxidoreductase activity, acting on the CH-NH group of donors, NAD or NADP as acceptor"/>
    <property type="evidence" value="ECO:0007669"/>
    <property type="project" value="UniProtKB-ARBA"/>
</dbReference>
<protein>
    <submittedName>
        <fullName evidence="6">Flavin reductase family protein</fullName>
    </submittedName>
</protein>
<gene>
    <name evidence="6" type="ORF">EHS89_20165</name>
</gene>
<evidence type="ECO:0000313" key="7">
    <source>
        <dbReference type="Proteomes" id="UP000267535"/>
    </source>
</evidence>
<accession>A0A3P1SJ14</accession>
<dbReference type="InterPro" id="IPR012349">
    <property type="entry name" value="Split_barrel_FMN-bd"/>
</dbReference>
<comment type="similarity">
    <text evidence="4">Belongs to the flavoredoxin family.</text>
</comment>
<keyword evidence="2" id="KW-0285">Flavoprotein</keyword>
<dbReference type="Gene3D" id="2.30.110.10">
    <property type="entry name" value="Electron Transport, Fmn-binding Protein, Chain A"/>
    <property type="match status" value="1"/>
</dbReference>
<evidence type="ECO:0000256" key="2">
    <source>
        <dbReference type="ARBA" id="ARBA00022630"/>
    </source>
</evidence>
<dbReference type="EMBL" id="RQXV01000016">
    <property type="protein sequence ID" value="RRC96869.1"/>
    <property type="molecule type" value="Genomic_DNA"/>
</dbReference>
<keyword evidence="3" id="KW-0288">FMN</keyword>
<evidence type="ECO:0000259" key="5">
    <source>
        <dbReference type="SMART" id="SM00903"/>
    </source>
</evidence>
<proteinExistence type="inferred from homology"/>
<sequence length="204" mass="22740">MDINFSELSSNQAYFTMTQTILPRPVAWVLSEHENGKYNLAPFSYFTAVCSDPPLLMISVGHKPDGELKDTYRNILERKNFVVHLAHSGQAQQVTRTAKTLPQGVSEVEDAELNLLPFANAPLPRVEGARIAMDCELYDVQEIGNKPQYLIFGRVRNLFIDDVAVAVDAKGRMKVDAKKIDPLGRLGGVEYVTFGDILSISREL</sequence>
<evidence type="ECO:0000256" key="3">
    <source>
        <dbReference type="ARBA" id="ARBA00022643"/>
    </source>
</evidence>
<evidence type="ECO:0000313" key="6">
    <source>
        <dbReference type="EMBL" id="RRC96869.1"/>
    </source>
</evidence>
<name>A0A3P1SJ14_9GAMM</name>
<dbReference type="SUPFAM" id="SSF50475">
    <property type="entry name" value="FMN-binding split barrel"/>
    <property type="match status" value="1"/>
</dbReference>
<keyword evidence="7" id="KW-1185">Reference proteome</keyword>
<dbReference type="GO" id="GO:0010181">
    <property type="term" value="F:FMN binding"/>
    <property type="evidence" value="ECO:0007669"/>
    <property type="project" value="InterPro"/>
</dbReference>
<comment type="caution">
    <text evidence="6">The sequence shown here is derived from an EMBL/GenBank/DDBJ whole genome shotgun (WGS) entry which is preliminary data.</text>
</comment>
<dbReference type="InterPro" id="IPR002563">
    <property type="entry name" value="Flavin_Rdtase-like_dom"/>
</dbReference>